<dbReference type="PROSITE" id="PS50943">
    <property type="entry name" value="HTH_CROC1"/>
    <property type="match status" value="1"/>
</dbReference>
<dbReference type="InterPro" id="IPR010982">
    <property type="entry name" value="Lambda_DNA-bd_dom_sf"/>
</dbReference>
<reference evidence="2 3" key="1">
    <citation type="submission" date="2018-03" db="EMBL/GenBank/DDBJ databases">
        <title>Genomic Encyclopedia of Archaeal and Bacterial Type Strains, Phase II (KMG-II): from individual species to whole genera.</title>
        <authorList>
            <person name="Goeker M."/>
        </authorList>
    </citation>
    <scope>NUCLEOTIDE SEQUENCE [LARGE SCALE GENOMIC DNA]</scope>
    <source>
        <strain evidence="2 3">DSM 45601</strain>
    </source>
</reference>
<evidence type="ECO:0000259" key="1">
    <source>
        <dbReference type="PROSITE" id="PS50943"/>
    </source>
</evidence>
<name>A0A2T0QEI3_9ACTN</name>
<evidence type="ECO:0000313" key="2">
    <source>
        <dbReference type="EMBL" id="PRY02328.1"/>
    </source>
</evidence>
<dbReference type="AlphaFoldDB" id="A0A2T0QEI3"/>
<protein>
    <recommendedName>
        <fullName evidence="1">HTH cro/C1-type domain-containing protein</fullName>
    </recommendedName>
</protein>
<organism evidence="2 3">
    <name type="scientific">Allonocardiopsis opalescens</name>
    <dbReference type="NCBI Taxonomy" id="1144618"/>
    <lineage>
        <taxon>Bacteria</taxon>
        <taxon>Bacillati</taxon>
        <taxon>Actinomycetota</taxon>
        <taxon>Actinomycetes</taxon>
        <taxon>Streptosporangiales</taxon>
        <taxon>Allonocardiopsis</taxon>
    </lineage>
</organism>
<dbReference type="OrthoDB" id="8438314at2"/>
<dbReference type="Pfam" id="PF19319">
    <property type="entry name" value="DUF5919"/>
    <property type="match status" value="1"/>
</dbReference>
<dbReference type="GO" id="GO:0003677">
    <property type="term" value="F:DNA binding"/>
    <property type="evidence" value="ECO:0007669"/>
    <property type="project" value="InterPro"/>
</dbReference>
<evidence type="ECO:0000313" key="3">
    <source>
        <dbReference type="Proteomes" id="UP000237846"/>
    </source>
</evidence>
<dbReference type="SUPFAM" id="SSF47413">
    <property type="entry name" value="lambda repressor-like DNA-binding domains"/>
    <property type="match status" value="1"/>
</dbReference>
<dbReference type="RefSeq" id="WP_106239696.1">
    <property type="nucleotide sequence ID" value="NZ_PVZC01000001.1"/>
</dbReference>
<dbReference type="InterPro" id="IPR001387">
    <property type="entry name" value="Cro/C1-type_HTH"/>
</dbReference>
<feature type="domain" description="HTH cro/C1-type" evidence="1">
    <location>
        <begin position="9"/>
        <end position="52"/>
    </location>
</feature>
<dbReference type="Gene3D" id="1.10.260.40">
    <property type="entry name" value="lambda repressor-like DNA-binding domains"/>
    <property type="match status" value="1"/>
</dbReference>
<dbReference type="EMBL" id="PVZC01000001">
    <property type="protein sequence ID" value="PRY02328.1"/>
    <property type="molecule type" value="Genomic_DNA"/>
</dbReference>
<dbReference type="InterPro" id="IPR045697">
    <property type="entry name" value="DUF5919"/>
</dbReference>
<dbReference type="SUPFAM" id="SSF56024">
    <property type="entry name" value="Phospholipase D/nuclease"/>
    <property type="match status" value="1"/>
</dbReference>
<accession>A0A2T0QEI3</accession>
<sequence length="239" mass="27472">MMEARMTDQQLAEAVGVDVKSVQRWVTSERRRPHPRHRWAAADALGVEVDVLWPETVRTTFKTGADREVVAVYPYRSACPKSSWRKLITNADSELVFGGYTNYFLWLEQPNLRGALRRKAERGARVRFLVGDPDSRTTRERERVEDVALTVSTRIRVTLDELAKLRDVEGIEARHSDGHLSLSVFRFDDEMFVTPHLAALAGHESPLLHLRRHQDDGLFDRFLLHVDSLWETARPVFDG</sequence>
<gene>
    <name evidence="2" type="ORF">CLV72_101930</name>
</gene>
<comment type="caution">
    <text evidence="2">The sequence shown here is derived from an EMBL/GenBank/DDBJ whole genome shotgun (WGS) entry which is preliminary data.</text>
</comment>
<keyword evidence="3" id="KW-1185">Reference proteome</keyword>
<dbReference type="Proteomes" id="UP000237846">
    <property type="component" value="Unassembled WGS sequence"/>
</dbReference>
<proteinExistence type="predicted"/>